<dbReference type="CDD" id="cd24010">
    <property type="entry name" value="ASKHA_NBD_AcK_PK"/>
    <property type="match status" value="1"/>
</dbReference>
<comment type="caution">
    <text evidence="8">The sequence shown here is derived from an EMBL/GenBank/DDBJ whole genome shotgun (WGS) entry which is preliminary data.</text>
</comment>
<dbReference type="Gene3D" id="3.30.420.40">
    <property type="match status" value="2"/>
</dbReference>
<dbReference type="SUPFAM" id="SSF53067">
    <property type="entry name" value="Actin-like ATPase domain"/>
    <property type="match status" value="2"/>
</dbReference>
<evidence type="ECO:0000256" key="6">
    <source>
        <dbReference type="HAMAP-Rule" id="MF_00020"/>
    </source>
</evidence>
<organism evidence="8 9">
    <name type="scientific">Methylomonas rivi</name>
    <dbReference type="NCBI Taxonomy" id="2952226"/>
    <lineage>
        <taxon>Bacteria</taxon>
        <taxon>Pseudomonadati</taxon>
        <taxon>Pseudomonadota</taxon>
        <taxon>Gammaproteobacteria</taxon>
        <taxon>Methylococcales</taxon>
        <taxon>Methylococcaceae</taxon>
        <taxon>Methylomonas</taxon>
    </lineage>
</organism>
<evidence type="ECO:0000256" key="3">
    <source>
        <dbReference type="ARBA" id="ARBA00022741"/>
    </source>
</evidence>
<dbReference type="Proteomes" id="UP001524586">
    <property type="component" value="Unassembled WGS sequence"/>
</dbReference>
<feature type="binding site" evidence="6">
    <location>
        <position position="14"/>
    </location>
    <ligand>
        <name>ATP</name>
        <dbReference type="ChEBI" id="CHEBI:30616"/>
    </ligand>
</feature>
<feature type="binding site" evidence="6">
    <location>
        <position position="7"/>
    </location>
    <ligand>
        <name>Mg(2+)</name>
        <dbReference type="ChEBI" id="CHEBI:18420"/>
    </ligand>
</feature>
<keyword evidence="9" id="KW-1185">Reference proteome</keyword>
<comment type="function">
    <text evidence="6">Catalyzes the formation of acetyl phosphate from acetate and ATP. Can also catalyze the reverse reaction.</text>
</comment>
<dbReference type="PROSITE" id="PS01075">
    <property type="entry name" value="ACETATE_KINASE_1"/>
    <property type="match status" value="1"/>
</dbReference>
<evidence type="ECO:0000313" key="8">
    <source>
        <dbReference type="EMBL" id="MCQ8129021.1"/>
    </source>
</evidence>
<keyword evidence="2 6" id="KW-0808">Transferase</keyword>
<dbReference type="PANTHER" id="PTHR21060:SF15">
    <property type="entry name" value="ACETATE KINASE-RELATED"/>
    <property type="match status" value="1"/>
</dbReference>
<sequence length="397" mass="42877">MKILVLNAGSSSIKYSLFAMSDRRVLLSGILERIGEAMAVHRYRLRDDEPVSVEMRLTNHQQALQTLFSGLAASDTVGNGDLACIGHRVVHGGELFHQPALITSEVINQIAGMIPLAPLHNPANLLGIEESLRLMGNVPQVAVFDTAFHQSLPDYAYRYPLPASLYTDQGVRRYGFHGTSHGYVAKQAAEFLGQPLRELNLITLHLGNGASATAIEKGRSVDTSMGMTPLEGLMMGTRCGDIDPALHFYLSRNLGLPLEAIETLLNKDSGCKGVCGENDMRGIHALADAGDQSASLALSMYAYRIKKYIGAYFAVLGRVDAVVFTGGIGENDTRLRQQCCDGLSALGIVIDPRQNRAPAPPCAAIHADTSTVKILVIHTQEELEIAIQAETCLTALR</sequence>
<dbReference type="GO" id="GO:0016301">
    <property type="term" value="F:kinase activity"/>
    <property type="evidence" value="ECO:0007669"/>
    <property type="project" value="UniProtKB-KW"/>
</dbReference>
<keyword evidence="6" id="KW-0963">Cytoplasm</keyword>
<feature type="binding site" evidence="6">
    <location>
        <begin position="205"/>
        <end position="209"/>
    </location>
    <ligand>
        <name>ATP</name>
        <dbReference type="ChEBI" id="CHEBI:30616"/>
    </ligand>
</feature>
<comment type="subunit">
    <text evidence="6">Homodimer.</text>
</comment>
<feature type="binding site" evidence="6">
    <location>
        <begin position="327"/>
        <end position="331"/>
    </location>
    <ligand>
        <name>ATP</name>
        <dbReference type="ChEBI" id="CHEBI:30616"/>
    </ligand>
</feature>
<dbReference type="Pfam" id="PF00871">
    <property type="entry name" value="Acetate_kinase"/>
    <property type="match status" value="1"/>
</dbReference>
<dbReference type="InterPro" id="IPR004372">
    <property type="entry name" value="Ac/propionate_kinase"/>
</dbReference>
<evidence type="ECO:0000256" key="1">
    <source>
        <dbReference type="ARBA" id="ARBA00008748"/>
    </source>
</evidence>
<comment type="catalytic activity">
    <reaction evidence="6">
        <text>acetate + ATP = acetyl phosphate + ADP</text>
        <dbReference type="Rhea" id="RHEA:11352"/>
        <dbReference type="ChEBI" id="CHEBI:22191"/>
        <dbReference type="ChEBI" id="CHEBI:30089"/>
        <dbReference type="ChEBI" id="CHEBI:30616"/>
        <dbReference type="ChEBI" id="CHEBI:456216"/>
        <dbReference type="EC" id="2.7.2.1"/>
    </reaction>
</comment>
<feature type="binding site" evidence="6">
    <location>
        <begin position="279"/>
        <end position="281"/>
    </location>
    <ligand>
        <name>ATP</name>
        <dbReference type="ChEBI" id="CHEBI:30616"/>
    </ligand>
</feature>
<feature type="active site" description="Proton donor/acceptor" evidence="6">
    <location>
        <position position="145"/>
    </location>
</feature>
<dbReference type="InterPro" id="IPR000890">
    <property type="entry name" value="Aliphatic_acid_kin_short-chain"/>
</dbReference>
<feature type="binding site" evidence="6">
    <location>
        <position position="88"/>
    </location>
    <ligand>
        <name>substrate</name>
    </ligand>
</feature>
<feature type="binding site" evidence="6">
    <location>
        <position position="381"/>
    </location>
    <ligand>
        <name>Mg(2+)</name>
        <dbReference type="ChEBI" id="CHEBI:18420"/>
    </ligand>
</feature>
<feature type="site" description="Transition state stabilizer" evidence="6">
    <location>
        <position position="238"/>
    </location>
</feature>
<dbReference type="PANTHER" id="PTHR21060">
    <property type="entry name" value="ACETATE KINASE"/>
    <property type="match status" value="1"/>
</dbReference>
<dbReference type="PROSITE" id="PS01076">
    <property type="entry name" value="ACETATE_KINASE_2"/>
    <property type="match status" value="1"/>
</dbReference>
<evidence type="ECO:0000256" key="4">
    <source>
        <dbReference type="ARBA" id="ARBA00022777"/>
    </source>
</evidence>
<reference evidence="8 9" key="1">
    <citation type="submission" date="2022-07" db="EMBL/GenBank/DDBJ databases">
        <title>Methylomonas rivi sp. nov., Methylomonas rosea sp. nov., Methylomonas aureus sp. nov. and Methylomonas subterranea sp. nov., four novel methanotrophs isolated from a freshwater creek and the deep terrestrial subsurface.</title>
        <authorList>
            <person name="Abin C."/>
            <person name="Sankaranarayanan K."/>
            <person name="Garner C."/>
            <person name="Sindelar R."/>
            <person name="Kotary K."/>
            <person name="Garner R."/>
            <person name="Barclay S."/>
            <person name="Lawson P."/>
            <person name="Krumholz L."/>
        </authorList>
    </citation>
    <scope>NUCLEOTIDE SEQUENCE [LARGE SCALE GENOMIC DNA]</scope>
    <source>
        <strain evidence="8 9">WSC-6</strain>
    </source>
</reference>
<protein>
    <recommendedName>
        <fullName evidence="6">Acetate kinase</fullName>
        <ecNumber evidence="6">2.7.2.1</ecNumber>
    </recommendedName>
    <alternativeName>
        <fullName evidence="6">Acetokinase</fullName>
    </alternativeName>
</protein>
<dbReference type="EC" id="2.7.2.1" evidence="6"/>
<proteinExistence type="inferred from homology"/>
<dbReference type="PIRSF" id="PIRSF000722">
    <property type="entry name" value="Acetate_prop_kin"/>
    <property type="match status" value="1"/>
</dbReference>
<accession>A0ABT1U7I0</accession>
<dbReference type="InterPro" id="IPR043129">
    <property type="entry name" value="ATPase_NBD"/>
</dbReference>
<keyword evidence="6" id="KW-0460">Magnesium</keyword>
<dbReference type="InterPro" id="IPR023865">
    <property type="entry name" value="Aliphatic_acid_kinase_CS"/>
</dbReference>
<gene>
    <name evidence="6" type="primary">ackA</name>
    <name evidence="8" type="ORF">NP596_11190</name>
</gene>
<evidence type="ECO:0000256" key="5">
    <source>
        <dbReference type="ARBA" id="ARBA00022840"/>
    </source>
</evidence>
<comment type="similarity">
    <text evidence="1 6 7">Belongs to the acetokinase family.</text>
</comment>
<comment type="subcellular location">
    <subcellularLocation>
        <location evidence="6">Cytoplasm</location>
    </subcellularLocation>
</comment>
<name>A0ABT1U7I0_9GAMM</name>
<dbReference type="RefSeq" id="WP_256615439.1">
    <property type="nucleotide sequence ID" value="NZ_JANIBK010000052.1"/>
</dbReference>
<keyword evidence="4 6" id="KW-0418">Kinase</keyword>
<feature type="site" description="Transition state stabilizer" evidence="6">
    <location>
        <position position="177"/>
    </location>
</feature>
<comment type="pathway">
    <text evidence="6">Metabolic intermediate biosynthesis; acetyl-CoA biosynthesis; acetyl-CoA from acetate: step 1/2.</text>
</comment>
<comment type="cofactor">
    <cofactor evidence="6">
        <name>Mg(2+)</name>
        <dbReference type="ChEBI" id="CHEBI:18420"/>
    </cofactor>
    <cofactor evidence="6">
        <name>Mn(2+)</name>
        <dbReference type="ChEBI" id="CHEBI:29035"/>
    </cofactor>
    <text evidence="6">Mg(2+). Can also accept Mn(2+).</text>
</comment>
<evidence type="ECO:0000256" key="2">
    <source>
        <dbReference type="ARBA" id="ARBA00022679"/>
    </source>
</evidence>
<evidence type="ECO:0000313" key="9">
    <source>
        <dbReference type="Proteomes" id="UP001524586"/>
    </source>
</evidence>
<dbReference type="NCBIfam" id="TIGR00016">
    <property type="entry name" value="ackA"/>
    <property type="match status" value="1"/>
</dbReference>
<dbReference type="EMBL" id="JANIBK010000052">
    <property type="protein sequence ID" value="MCQ8129021.1"/>
    <property type="molecule type" value="Genomic_DNA"/>
</dbReference>
<dbReference type="HAMAP" id="MF_00020">
    <property type="entry name" value="Acetate_kinase"/>
    <property type="match status" value="1"/>
</dbReference>
<dbReference type="PRINTS" id="PR00471">
    <property type="entry name" value="ACETATEKNASE"/>
</dbReference>
<evidence type="ECO:0000256" key="7">
    <source>
        <dbReference type="RuleBase" id="RU003835"/>
    </source>
</evidence>
<keyword evidence="6" id="KW-0479">Metal-binding</keyword>
<keyword evidence="5 6" id="KW-0067">ATP-binding</keyword>
<keyword evidence="3 6" id="KW-0547">Nucleotide-binding</keyword>